<name>A0A9P5ZY46_PLEER</name>
<dbReference type="Proteomes" id="UP000807025">
    <property type="component" value="Unassembled WGS sequence"/>
</dbReference>
<dbReference type="InterPro" id="IPR023213">
    <property type="entry name" value="CAT-like_dom_sf"/>
</dbReference>
<dbReference type="Gene3D" id="3.30.559.10">
    <property type="entry name" value="Chloramphenicol acetyltransferase-like domain"/>
    <property type="match status" value="1"/>
</dbReference>
<gene>
    <name evidence="1" type="ORF">BDN71DRAFT_1430838</name>
</gene>
<dbReference type="PANTHER" id="PTHR28037">
    <property type="entry name" value="ALCOHOL O-ACETYLTRANSFERASE 1-RELATED"/>
    <property type="match status" value="1"/>
</dbReference>
<comment type="caution">
    <text evidence="1">The sequence shown here is derived from an EMBL/GenBank/DDBJ whole genome shotgun (WGS) entry which is preliminary data.</text>
</comment>
<evidence type="ECO:0000313" key="1">
    <source>
        <dbReference type="EMBL" id="KAF9495617.1"/>
    </source>
</evidence>
<proteinExistence type="predicted"/>
<accession>A0A9P5ZY46</accession>
<evidence type="ECO:0000313" key="2">
    <source>
        <dbReference type="Proteomes" id="UP000807025"/>
    </source>
</evidence>
<dbReference type="OrthoDB" id="2150604at2759"/>
<dbReference type="GO" id="GO:0008080">
    <property type="term" value="F:N-acetyltransferase activity"/>
    <property type="evidence" value="ECO:0007669"/>
    <property type="project" value="TreeGrafter"/>
</dbReference>
<dbReference type="Pfam" id="PF07247">
    <property type="entry name" value="AATase"/>
    <property type="match status" value="1"/>
</dbReference>
<dbReference type="InterPro" id="IPR052058">
    <property type="entry name" value="Alcohol_O-acetyltransferase"/>
</dbReference>
<protein>
    <recommendedName>
        <fullName evidence="3">Alcohol acetyltransferase</fullName>
    </recommendedName>
</protein>
<dbReference type="PANTHER" id="PTHR28037:SF1">
    <property type="entry name" value="ALCOHOL O-ACETYLTRANSFERASE 1-RELATED"/>
    <property type="match status" value="1"/>
</dbReference>
<keyword evidence="2" id="KW-1185">Reference proteome</keyword>
<reference evidence="1" key="1">
    <citation type="submission" date="2020-11" db="EMBL/GenBank/DDBJ databases">
        <authorList>
            <consortium name="DOE Joint Genome Institute"/>
            <person name="Ahrendt S."/>
            <person name="Riley R."/>
            <person name="Andreopoulos W."/>
            <person name="Labutti K."/>
            <person name="Pangilinan J."/>
            <person name="Ruiz-Duenas F.J."/>
            <person name="Barrasa J.M."/>
            <person name="Sanchez-Garcia M."/>
            <person name="Camarero S."/>
            <person name="Miyauchi S."/>
            <person name="Serrano A."/>
            <person name="Linde D."/>
            <person name="Babiker R."/>
            <person name="Drula E."/>
            <person name="Ayuso-Fernandez I."/>
            <person name="Pacheco R."/>
            <person name="Padilla G."/>
            <person name="Ferreira P."/>
            <person name="Barriuso J."/>
            <person name="Kellner H."/>
            <person name="Castanera R."/>
            <person name="Alfaro M."/>
            <person name="Ramirez L."/>
            <person name="Pisabarro A.G."/>
            <person name="Kuo A."/>
            <person name="Tritt A."/>
            <person name="Lipzen A."/>
            <person name="He G."/>
            <person name="Yan M."/>
            <person name="Ng V."/>
            <person name="Cullen D."/>
            <person name="Martin F."/>
            <person name="Rosso M.-N."/>
            <person name="Henrissat B."/>
            <person name="Hibbett D."/>
            <person name="Martinez A.T."/>
            <person name="Grigoriev I.V."/>
        </authorList>
    </citation>
    <scope>NUCLEOTIDE SEQUENCE</scope>
    <source>
        <strain evidence="1">ATCC 90797</strain>
    </source>
</reference>
<dbReference type="SUPFAM" id="SSF52777">
    <property type="entry name" value="CoA-dependent acyltransferases"/>
    <property type="match status" value="1"/>
</dbReference>
<dbReference type="InterPro" id="IPR010828">
    <property type="entry name" value="Atf2/Sli1-like"/>
</dbReference>
<evidence type="ECO:0008006" key="3">
    <source>
        <dbReference type="Google" id="ProtNLM"/>
    </source>
</evidence>
<dbReference type="AlphaFoldDB" id="A0A9P5ZY46"/>
<sequence>MEKEAALAAQIIRPAGLLERLHISRQRLGLGATVLVAAKFVTPNSSQERSLHRDEFHDAVVEAIYQHPALAVRIHNEVETTGPPSLMRMSAVDLDKGIQFLSSEQSIKGFQAVVEDTLVKQFDSSTEDGPMWRFTVLPDNHVIFLYHHVLGDGQSGLAVLQTVVQALNKAAGASTNVVRERFYIPRQKLVLLPPIEERTNCDITLRTLFHAVIDELLPSWTKSKVWTGNPVLPAVPTPPGRVATRVRIVSLPPGAASRLLMQARSHQTTITSIIHLSAIIALSHLLTEPHISSMTPSDTGDSKEVNHTNAKSKYKKIKSHTAVSLRSFANVPSTMMYETASAHDHLETIVSTRLPFPCCASAARQSWKDNFPWFKASRISKDLKRGGPHARSKLGLLKFLDGRFEGYWAGKLGKKRDGSLGLSNVGSWSLQTSAQPNGIQDGQSNEKDESESIKWGVFSAYFAQDDNVVGSAIKVNVIGSPNGELNVCVTWGEGAVDDQLAEAFAGGLRHGLEQLSSASP</sequence>
<dbReference type="EMBL" id="MU154560">
    <property type="protein sequence ID" value="KAF9495617.1"/>
    <property type="molecule type" value="Genomic_DNA"/>
</dbReference>
<organism evidence="1 2">
    <name type="scientific">Pleurotus eryngii</name>
    <name type="common">Boletus of the steppes</name>
    <dbReference type="NCBI Taxonomy" id="5323"/>
    <lineage>
        <taxon>Eukaryota</taxon>
        <taxon>Fungi</taxon>
        <taxon>Dikarya</taxon>
        <taxon>Basidiomycota</taxon>
        <taxon>Agaricomycotina</taxon>
        <taxon>Agaricomycetes</taxon>
        <taxon>Agaricomycetidae</taxon>
        <taxon>Agaricales</taxon>
        <taxon>Pleurotineae</taxon>
        <taxon>Pleurotaceae</taxon>
        <taxon>Pleurotus</taxon>
    </lineage>
</organism>